<dbReference type="STRING" id="205917.A0A4Y9XQ07"/>
<dbReference type="PANTHER" id="PTHR35043:SF7">
    <property type="entry name" value="TRANSCRIPTION FACTOR DOMAIN-CONTAINING PROTEIN"/>
    <property type="match status" value="1"/>
</dbReference>
<dbReference type="AlphaFoldDB" id="A0A4Y9XQ07"/>
<dbReference type="PANTHER" id="PTHR35043">
    <property type="entry name" value="TRANSCRIPTION FACTOR DOMAIN-CONTAINING PROTEIN"/>
    <property type="match status" value="1"/>
</dbReference>
<dbReference type="OrthoDB" id="9451547at2759"/>
<feature type="transmembrane region" description="Helical" evidence="2">
    <location>
        <begin position="51"/>
        <end position="70"/>
    </location>
</feature>
<feature type="region of interest" description="Disordered" evidence="1">
    <location>
        <begin position="1"/>
        <end position="32"/>
    </location>
</feature>
<evidence type="ECO:0000313" key="3">
    <source>
        <dbReference type="EMBL" id="TFY51858.1"/>
    </source>
</evidence>
<feature type="transmembrane region" description="Helical" evidence="2">
    <location>
        <begin position="109"/>
        <end position="129"/>
    </location>
</feature>
<evidence type="ECO:0000256" key="1">
    <source>
        <dbReference type="SAM" id="MobiDB-lite"/>
    </source>
</evidence>
<feature type="transmembrane region" description="Helical" evidence="2">
    <location>
        <begin position="82"/>
        <end position="103"/>
    </location>
</feature>
<name>A0A4Y9XQ07_9AGAM</name>
<keyword evidence="2" id="KW-1133">Transmembrane helix</keyword>
<keyword evidence="2" id="KW-0812">Transmembrane</keyword>
<sequence length="155" mass="17503">MHDIHENGEHAGRPNDEHGDLEGQGGRNPGNTPMPEASLVVALMKKYEISVVYLVLAIGSPVYGVWHCLAWNFSFPSRAEMWLWRVDSVLCVTVGTVVLLLFWHYRENVAPWITVLLFVHVASRVVIVVEMFVGLRSLPPGVFETVQWTTFIPHI</sequence>
<keyword evidence="4" id="KW-1185">Reference proteome</keyword>
<evidence type="ECO:0000313" key="4">
    <source>
        <dbReference type="Proteomes" id="UP000298327"/>
    </source>
</evidence>
<reference evidence="3 4" key="1">
    <citation type="submission" date="2019-02" db="EMBL/GenBank/DDBJ databases">
        <title>Genome sequencing of the rare red list fungi Dentipellis fragilis.</title>
        <authorList>
            <person name="Buettner E."/>
            <person name="Kellner H."/>
        </authorList>
    </citation>
    <scope>NUCLEOTIDE SEQUENCE [LARGE SCALE GENOMIC DNA]</scope>
    <source>
        <strain evidence="3 4">DSM 105465</strain>
    </source>
</reference>
<evidence type="ECO:0000256" key="2">
    <source>
        <dbReference type="SAM" id="Phobius"/>
    </source>
</evidence>
<proteinExistence type="predicted"/>
<feature type="compositionally biased region" description="Basic and acidic residues" evidence="1">
    <location>
        <begin position="1"/>
        <end position="21"/>
    </location>
</feature>
<dbReference type="EMBL" id="SEOQ01001422">
    <property type="protein sequence ID" value="TFY51858.1"/>
    <property type="molecule type" value="Genomic_DNA"/>
</dbReference>
<accession>A0A4Y9XQ07</accession>
<gene>
    <name evidence="3" type="ORF">EVG20_g10806</name>
</gene>
<comment type="caution">
    <text evidence="3">The sequence shown here is derived from an EMBL/GenBank/DDBJ whole genome shotgun (WGS) entry which is preliminary data.</text>
</comment>
<keyword evidence="2" id="KW-0472">Membrane</keyword>
<protein>
    <submittedName>
        <fullName evidence="3">Uncharacterized protein</fullName>
    </submittedName>
</protein>
<dbReference type="Proteomes" id="UP000298327">
    <property type="component" value="Unassembled WGS sequence"/>
</dbReference>
<organism evidence="3 4">
    <name type="scientific">Dentipellis fragilis</name>
    <dbReference type="NCBI Taxonomy" id="205917"/>
    <lineage>
        <taxon>Eukaryota</taxon>
        <taxon>Fungi</taxon>
        <taxon>Dikarya</taxon>
        <taxon>Basidiomycota</taxon>
        <taxon>Agaricomycotina</taxon>
        <taxon>Agaricomycetes</taxon>
        <taxon>Russulales</taxon>
        <taxon>Hericiaceae</taxon>
        <taxon>Dentipellis</taxon>
    </lineage>
</organism>